<evidence type="ECO:0000256" key="1">
    <source>
        <dbReference type="ARBA" id="ARBA00004370"/>
    </source>
</evidence>
<dbReference type="CDD" id="cd03497">
    <property type="entry name" value="SQR_TypeB_1_TM"/>
    <property type="match status" value="1"/>
</dbReference>
<dbReference type="GO" id="GO:0046872">
    <property type="term" value="F:metal ion binding"/>
    <property type="evidence" value="ECO:0007669"/>
    <property type="project" value="UniProtKB-KW"/>
</dbReference>
<dbReference type="SUPFAM" id="SSF81343">
    <property type="entry name" value="Fumarate reductase respiratory complex transmembrane subunits"/>
    <property type="match status" value="1"/>
</dbReference>
<feature type="binding site" description="axial binding residue" evidence="8">
    <location>
        <position position="159"/>
    </location>
    <ligand>
        <name>heme</name>
        <dbReference type="ChEBI" id="CHEBI:30413"/>
    </ligand>
    <ligandPart>
        <name>Fe</name>
        <dbReference type="ChEBI" id="CHEBI:18248"/>
    </ligandPart>
</feature>
<dbReference type="InterPro" id="IPR034804">
    <property type="entry name" value="SQR/QFR_C/D"/>
</dbReference>
<gene>
    <name evidence="10" type="ORF">SAMN05421852_10240</name>
</gene>
<dbReference type="EMBL" id="FORR01000002">
    <property type="protein sequence ID" value="SFI79783.1"/>
    <property type="molecule type" value="Genomic_DNA"/>
</dbReference>
<evidence type="ECO:0000256" key="3">
    <source>
        <dbReference type="ARBA" id="ARBA00022692"/>
    </source>
</evidence>
<dbReference type="OrthoDB" id="9789209at2"/>
<evidence type="ECO:0000256" key="7">
    <source>
        <dbReference type="ARBA" id="ARBA00023136"/>
    </source>
</evidence>
<accession>A0A1I3L4X7</accession>
<dbReference type="STRING" id="46223.SAMN05421852_10240"/>
<keyword evidence="11" id="KW-1185">Reference proteome</keyword>
<keyword evidence="4 8" id="KW-0479">Metal-binding</keyword>
<keyword evidence="2 8" id="KW-0349">Heme</keyword>
<sequence>MSSQRSFFNRRVHSLLGVIPVGFFLLEHLISNYKMTYGKEAFVEQVNWIWSLPFLPFLEIFFIFLPLLYHGVYGLYIAFQAKHNVNQFSTFRNYMFVLQRVTGVITLIFVIWHVWQTRIQIALFQDASAAQLADQTIQLFQNNFFVAIYIIGIISAIFHFCNGMWSFLVSWGITVGPRAQRVSTYVWMGAFVLISYVGIRALLAFKGI</sequence>
<feature type="transmembrane region" description="Helical" evidence="9">
    <location>
        <begin position="97"/>
        <end position="115"/>
    </location>
</feature>
<dbReference type="Gene3D" id="1.20.1300.10">
    <property type="entry name" value="Fumarate reductase/succinate dehydrogenase, transmembrane subunit"/>
    <property type="match status" value="1"/>
</dbReference>
<reference evidence="10 11" key="1">
    <citation type="submission" date="2016-10" db="EMBL/GenBank/DDBJ databases">
        <authorList>
            <person name="de Groot N.N."/>
        </authorList>
    </citation>
    <scope>NUCLEOTIDE SEQUENCE [LARGE SCALE GENOMIC DNA]</scope>
    <source>
        <strain evidence="10 11">DSM 44778</strain>
    </source>
</reference>
<evidence type="ECO:0000313" key="11">
    <source>
        <dbReference type="Proteomes" id="UP000199545"/>
    </source>
</evidence>
<keyword evidence="7 9" id="KW-0472">Membrane</keyword>
<dbReference type="AlphaFoldDB" id="A0A1I3L4X7"/>
<dbReference type="InterPro" id="IPR000701">
    <property type="entry name" value="SuccDH_FuR_B_TM-su"/>
</dbReference>
<evidence type="ECO:0000256" key="5">
    <source>
        <dbReference type="ARBA" id="ARBA00022989"/>
    </source>
</evidence>
<proteinExistence type="predicted"/>
<organism evidence="10 11">
    <name type="scientific">Thermoflavimicrobium dichotomicum</name>
    <dbReference type="NCBI Taxonomy" id="46223"/>
    <lineage>
        <taxon>Bacteria</taxon>
        <taxon>Bacillati</taxon>
        <taxon>Bacillota</taxon>
        <taxon>Bacilli</taxon>
        <taxon>Bacillales</taxon>
        <taxon>Thermoactinomycetaceae</taxon>
        <taxon>Thermoflavimicrobium</taxon>
    </lineage>
</organism>
<dbReference type="Pfam" id="PF01127">
    <property type="entry name" value="Sdh_cyt"/>
    <property type="match status" value="1"/>
</dbReference>
<keyword evidence="6 8" id="KW-0408">Iron</keyword>
<feature type="transmembrane region" description="Helical" evidence="9">
    <location>
        <begin position="50"/>
        <end position="76"/>
    </location>
</feature>
<feature type="transmembrane region" description="Helical" evidence="9">
    <location>
        <begin position="144"/>
        <end position="173"/>
    </location>
</feature>
<evidence type="ECO:0000256" key="8">
    <source>
        <dbReference type="PIRSR" id="PIRSR000170-1"/>
    </source>
</evidence>
<evidence type="ECO:0000256" key="9">
    <source>
        <dbReference type="SAM" id="Phobius"/>
    </source>
</evidence>
<evidence type="ECO:0000256" key="6">
    <source>
        <dbReference type="ARBA" id="ARBA00023004"/>
    </source>
</evidence>
<feature type="binding site" description="axial binding residue" evidence="8">
    <location>
        <position position="28"/>
    </location>
    <ligand>
        <name>heme</name>
        <dbReference type="ChEBI" id="CHEBI:30413"/>
    </ligand>
    <ligandPart>
        <name>Fe</name>
        <dbReference type="ChEBI" id="CHEBI:18248"/>
    </ligandPart>
</feature>
<dbReference type="RefSeq" id="WP_093227787.1">
    <property type="nucleotide sequence ID" value="NZ_FORR01000002.1"/>
</dbReference>
<dbReference type="GO" id="GO:0016020">
    <property type="term" value="C:membrane"/>
    <property type="evidence" value="ECO:0007669"/>
    <property type="project" value="UniProtKB-SubCell"/>
</dbReference>
<dbReference type="NCBIfam" id="TIGR02046">
    <property type="entry name" value="sdhC_b558_fam"/>
    <property type="match status" value="1"/>
</dbReference>
<dbReference type="PIRSF" id="PIRSF000170">
    <property type="entry name" value="Succ_dh_cyt_b558"/>
    <property type="match status" value="1"/>
</dbReference>
<keyword evidence="3 9" id="KW-0812">Transmembrane</keyword>
<feature type="transmembrane region" description="Helical" evidence="9">
    <location>
        <begin position="12"/>
        <end position="30"/>
    </location>
</feature>
<comment type="subcellular location">
    <subcellularLocation>
        <location evidence="1">Membrane</location>
    </subcellularLocation>
</comment>
<feature type="binding site" description="axial binding residue" evidence="8">
    <location>
        <position position="70"/>
    </location>
    <ligand>
        <name>heme</name>
        <dbReference type="ChEBI" id="CHEBI:30413"/>
    </ligand>
    <ligandPart>
        <name>Fe</name>
        <dbReference type="ChEBI" id="CHEBI:18248"/>
    </ligandPart>
</feature>
<keyword evidence="5 9" id="KW-1133">Transmembrane helix</keyword>
<evidence type="ECO:0000256" key="2">
    <source>
        <dbReference type="ARBA" id="ARBA00022617"/>
    </source>
</evidence>
<dbReference type="Proteomes" id="UP000199545">
    <property type="component" value="Unassembled WGS sequence"/>
</dbReference>
<protein>
    <submittedName>
        <fullName evidence="10">Succinate dehydrogenase / fumarate reductase cytochrome b subunit</fullName>
    </submittedName>
</protein>
<evidence type="ECO:0000256" key="4">
    <source>
        <dbReference type="ARBA" id="ARBA00022723"/>
    </source>
</evidence>
<feature type="transmembrane region" description="Helical" evidence="9">
    <location>
        <begin position="185"/>
        <end position="205"/>
    </location>
</feature>
<dbReference type="InterPro" id="IPR016002">
    <property type="entry name" value="Succ_DH_cyt_b558_Firmicute"/>
</dbReference>
<feature type="binding site" description="axial binding residue" evidence="8">
    <location>
        <position position="113"/>
    </location>
    <ligand>
        <name>heme</name>
        <dbReference type="ChEBI" id="CHEBI:30413"/>
    </ligand>
    <ligandPart>
        <name>Fe</name>
        <dbReference type="ChEBI" id="CHEBI:18248"/>
    </ligandPart>
</feature>
<dbReference type="InterPro" id="IPR011138">
    <property type="entry name" value="Cytochrome_b-558"/>
</dbReference>
<name>A0A1I3L4X7_9BACL</name>
<evidence type="ECO:0000313" key="10">
    <source>
        <dbReference type="EMBL" id="SFI79783.1"/>
    </source>
</evidence>